<dbReference type="Proteomes" id="UP001529510">
    <property type="component" value="Unassembled WGS sequence"/>
</dbReference>
<evidence type="ECO:0000313" key="2">
    <source>
        <dbReference type="EMBL" id="KAL0171186.1"/>
    </source>
</evidence>
<reference evidence="2 3" key="1">
    <citation type="submission" date="2024-05" db="EMBL/GenBank/DDBJ databases">
        <title>Genome sequencing and assembly of Indian major carp, Cirrhinus mrigala (Hamilton, 1822).</title>
        <authorList>
            <person name="Mohindra V."/>
            <person name="Chowdhury L.M."/>
            <person name="Lal K."/>
            <person name="Jena J.K."/>
        </authorList>
    </citation>
    <scope>NUCLEOTIDE SEQUENCE [LARGE SCALE GENOMIC DNA]</scope>
    <source>
        <strain evidence="2">CM1030</strain>
        <tissue evidence="2">Blood</tissue>
    </source>
</reference>
<name>A0ABD0PCY3_CIRMR</name>
<feature type="region of interest" description="Disordered" evidence="1">
    <location>
        <begin position="1"/>
        <end position="112"/>
    </location>
</feature>
<feature type="non-terminal residue" evidence="2">
    <location>
        <position position="1"/>
    </location>
</feature>
<organism evidence="2 3">
    <name type="scientific">Cirrhinus mrigala</name>
    <name type="common">Mrigala</name>
    <dbReference type="NCBI Taxonomy" id="683832"/>
    <lineage>
        <taxon>Eukaryota</taxon>
        <taxon>Metazoa</taxon>
        <taxon>Chordata</taxon>
        <taxon>Craniata</taxon>
        <taxon>Vertebrata</taxon>
        <taxon>Euteleostomi</taxon>
        <taxon>Actinopterygii</taxon>
        <taxon>Neopterygii</taxon>
        <taxon>Teleostei</taxon>
        <taxon>Ostariophysi</taxon>
        <taxon>Cypriniformes</taxon>
        <taxon>Cyprinidae</taxon>
        <taxon>Labeoninae</taxon>
        <taxon>Labeonini</taxon>
        <taxon>Cirrhinus</taxon>
    </lineage>
</organism>
<accession>A0ABD0PCY3</accession>
<sequence>AAVTAFAQPEPRTPISGDHRSSPTTAWPRIPASPKSASKVGQSAAKVSKCHSYYPPMQGRVPSTPAEPPTALDGHSKRLRAKAREQALSPSKHTQQQPSPVSPPAPDREQNAGGTNIIIITNTIIITTTTTTIRHDFKNTLPNS</sequence>
<comment type="caution">
    <text evidence="2">The sequence shown here is derived from an EMBL/GenBank/DDBJ whole genome shotgun (WGS) entry which is preliminary data.</text>
</comment>
<evidence type="ECO:0000313" key="3">
    <source>
        <dbReference type="Proteomes" id="UP001529510"/>
    </source>
</evidence>
<gene>
    <name evidence="2" type="ORF">M9458_031497</name>
</gene>
<proteinExistence type="predicted"/>
<evidence type="ECO:0000256" key="1">
    <source>
        <dbReference type="SAM" id="MobiDB-lite"/>
    </source>
</evidence>
<protein>
    <submittedName>
        <fullName evidence="2">Uncharacterized protein</fullName>
    </submittedName>
</protein>
<dbReference type="AlphaFoldDB" id="A0ABD0PCY3"/>
<dbReference type="EMBL" id="JAMKFB020000016">
    <property type="protein sequence ID" value="KAL0171186.1"/>
    <property type="molecule type" value="Genomic_DNA"/>
</dbReference>
<keyword evidence="3" id="KW-1185">Reference proteome</keyword>